<sequence length="206" mass="23531">MLYNQDNYTRVLVTVGITIFCLLFLLSGVDFNSISLNEVFRSISSATLLTLFFHFAFKKWIWKLHWIPLLNPVIVLVPNLHGTWKGELQSNWIDPKTGEQVPPIEITAFIRQSFISISVEIHTSKMVSKSYIAGIKTDGDTETQELCYSYSSKANAITLENNPWHEGTAKLEIHSGPNLKLSGNYWTLRKTIGTIELQRVNKKIMR</sequence>
<feature type="transmembrane region" description="Helical" evidence="1">
    <location>
        <begin position="39"/>
        <end position="57"/>
    </location>
</feature>
<dbReference type="InterPro" id="IPR041208">
    <property type="entry name" value="Cap15"/>
</dbReference>
<gene>
    <name evidence="3" type="ORF">V3851_25375</name>
</gene>
<feature type="domain" description="CD-NTase-associated protein 15" evidence="2">
    <location>
        <begin position="77"/>
        <end position="199"/>
    </location>
</feature>
<proteinExistence type="predicted"/>
<organism evidence="3 4">
    <name type="scientific">Paenibacillus haidiansis</name>
    <dbReference type="NCBI Taxonomy" id="1574488"/>
    <lineage>
        <taxon>Bacteria</taxon>
        <taxon>Bacillati</taxon>
        <taxon>Bacillota</taxon>
        <taxon>Bacilli</taxon>
        <taxon>Bacillales</taxon>
        <taxon>Paenibacillaceae</taxon>
        <taxon>Paenibacillus</taxon>
    </lineage>
</organism>
<dbReference type="Pfam" id="PF18153">
    <property type="entry name" value="Cap15_CD_rec"/>
    <property type="match status" value="1"/>
</dbReference>
<accession>A0ABU7W1S8</accession>
<reference evidence="3 4" key="1">
    <citation type="submission" date="2024-02" db="EMBL/GenBank/DDBJ databases">
        <title>A nitrogen-fixing paenibacillus bacterium.</title>
        <authorList>
            <person name="Zhang W.L."/>
            <person name="Chen S.F."/>
        </authorList>
    </citation>
    <scope>NUCLEOTIDE SEQUENCE [LARGE SCALE GENOMIC DNA]</scope>
    <source>
        <strain evidence="3 4">M1</strain>
    </source>
</reference>
<evidence type="ECO:0000259" key="2">
    <source>
        <dbReference type="Pfam" id="PF18153"/>
    </source>
</evidence>
<evidence type="ECO:0000256" key="1">
    <source>
        <dbReference type="SAM" id="Phobius"/>
    </source>
</evidence>
<keyword evidence="1" id="KW-0472">Membrane</keyword>
<feature type="transmembrane region" description="Helical" evidence="1">
    <location>
        <begin position="7"/>
        <end position="27"/>
    </location>
</feature>
<keyword evidence="4" id="KW-1185">Reference proteome</keyword>
<dbReference type="Proteomes" id="UP001306950">
    <property type="component" value="Unassembled WGS sequence"/>
</dbReference>
<comment type="caution">
    <text evidence="3">The sequence shown here is derived from an EMBL/GenBank/DDBJ whole genome shotgun (WGS) entry which is preliminary data.</text>
</comment>
<dbReference type="RefSeq" id="WP_331849224.1">
    <property type="nucleotide sequence ID" value="NZ_JAZHPZ010000023.1"/>
</dbReference>
<keyword evidence="1" id="KW-0812">Transmembrane</keyword>
<dbReference type="EMBL" id="JAZHPZ010000023">
    <property type="protein sequence ID" value="MEF2969119.1"/>
    <property type="molecule type" value="Genomic_DNA"/>
</dbReference>
<protein>
    <recommendedName>
        <fullName evidence="2">CD-NTase-associated protein 15 domain-containing protein</fullName>
    </recommendedName>
</protein>
<evidence type="ECO:0000313" key="4">
    <source>
        <dbReference type="Proteomes" id="UP001306950"/>
    </source>
</evidence>
<evidence type="ECO:0000313" key="3">
    <source>
        <dbReference type="EMBL" id="MEF2969119.1"/>
    </source>
</evidence>
<keyword evidence="1" id="KW-1133">Transmembrane helix</keyword>
<name>A0ABU7W1S8_9BACL</name>